<evidence type="ECO:0000256" key="4">
    <source>
        <dbReference type="ARBA" id="ARBA00022630"/>
    </source>
</evidence>
<proteinExistence type="predicted"/>
<evidence type="ECO:0000256" key="2">
    <source>
        <dbReference type="ARBA" id="ARBA00022475"/>
    </source>
</evidence>
<keyword evidence="7" id="KW-0560">Oxidoreductase</keyword>
<organism evidence="10 11">
    <name type="scientific">Acinetobacter baumannii</name>
    <dbReference type="NCBI Taxonomy" id="470"/>
    <lineage>
        <taxon>Bacteria</taxon>
        <taxon>Pseudomonadati</taxon>
        <taxon>Pseudomonadota</taxon>
        <taxon>Gammaproteobacteria</taxon>
        <taxon>Moraxellales</taxon>
        <taxon>Moraxellaceae</taxon>
        <taxon>Acinetobacter</taxon>
        <taxon>Acinetobacter calcoaceticus/baumannii complex</taxon>
    </lineage>
</organism>
<keyword evidence="8" id="KW-0472">Membrane</keyword>
<dbReference type="PANTHER" id="PTHR43716">
    <property type="entry name" value="D-2-HYDROXYGLUTARATE DEHYDROGENASE, MITOCHONDRIAL"/>
    <property type="match status" value="1"/>
</dbReference>
<evidence type="ECO:0000313" key="10">
    <source>
        <dbReference type="EMBL" id="RSR38683.1"/>
    </source>
</evidence>
<dbReference type="GO" id="GO:0048038">
    <property type="term" value="F:quinone binding"/>
    <property type="evidence" value="ECO:0007669"/>
    <property type="project" value="UniProtKB-KW"/>
</dbReference>
<evidence type="ECO:0000256" key="3">
    <source>
        <dbReference type="ARBA" id="ARBA00022519"/>
    </source>
</evidence>
<dbReference type="InterPro" id="IPR016166">
    <property type="entry name" value="FAD-bd_PCMH"/>
</dbReference>
<dbReference type="InterPro" id="IPR016167">
    <property type="entry name" value="FAD-bd_PCMH_sub1"/>
</dbReference>
<keyword evidence="3" id="KW-0997">Cell inner membrane</keyword>
<sequence>MDDQKETIMQTFSPQAVIERLQNIVGRSYVLTDDQSTRQYRQGRRFGEGKVLAVVVPGTLLEQWQVLQAAIEADCIVIMQAANTGLTGGSTPYGDDYDRPVLVMSTRRLKGIQVIHDGKQVICLPGATLDNLEQILKGYDREPHS</sequence>
<dbReference type="SUPFAM" id="SSF56176">
    <property type="entry name" value="FAD-binding/transporter-associated domain-like"/>
    <property type="match status" value="1"/>
</dbReference>
<evidence type="ECO:0000256" key="6">
    <source>
        <dbReference type="ARBA" id="ARBA00022827"/>
    </source>
</evidence>
<protein>
    <submittedName>
        <fullName evidence="10">FAD-binding protein</fullName>
    </submittedName>
</protein>
<comment type="caution">
    <text evidence="10">The sequence shown here is derived from an EMBL/GenBank/DDBJ whole genome shotgun (WGS) entry which is preliminary data.</text>
</comment>
<dbReference type="InterPro" id="IPR051264">
    <property type="entry name" value="FAD-oxidored/transferase_4"/>
</dbReference>
<dbReference type="Proteomes" id="UP000280073">
    <property type="component" value="Unassembled WGS sequence"/>
</dbReference>
<reference evidence="10 11" key="1">
    <citation type="submission" date="2018-10" db="EMBL/GenBank/DDBJ databases">
        <title>GWAS and RNA-Seq identify cryptic mechanisms of antimicrobial resistance in Acinetobacter baumannii.</title>
        <authorList>
            <person name="Sahl J.W."/>
        </authorList>
    </citation>
    <scope>NUCLEOTIDE SEQUENCE [LARGE SCALE GENOMIC DNA]</scope>
    <source>
        <strain evidence="10 11">TG28175</strain>
    </source>
</reference>
<dbReference type="FunFam" id="3.30.43.10:FF:000005">
    <property type="entry name" value="Quinone-dependent D-lactate dehydrogenase"/>
    <property type="match status" value="1"/>
</dbReference>
<dbReference type="EMBL" id="RFDI01001701">
    <property type="protein sequence ID" value="RSR38683.1"/>
    <property type="molecule type" value="Genomic_DNA"/>
</dbReference>
<feature type="domain" description="FAD-binding PCMH-type" evidence="9">
    <location>
        <begin position="47"/>
        <end position="145"/>
    </location>
</feature>
<accession>A0A429MJA7</accession>
<dbReference type="Gene3D" id="3.30.43.10">
    <property type="entry name" value="Uridine Diphospho-n-acetylenolpyruvylglucosamine Reductase, domain 2"/>
    <property type="match status" value="1"/>
</dbReference>
<feature type="non-terminal residue" evidence="10">
    <location>
        <position position="145"/>
    </location>
</feature>
<dbReference type="GO" id="GO:0016491">
    <property type="term" value="F:oxidoreductase activity"/>
    <property type="evidence" value="ECO:0007669"/>
    <property type="project" value="UniProtKB-KW"/>
</dbReference>
<dbReference type="GO" id="GO:0071949">
    <property type="term" value="F:FAD binding"/>
    <property type="evidence" value="ECO:0007669"/>
    <property type="project" value="InterPro"/>
</dbReference>
<keyword evidence="4" id="KW-0285">Flavoprotein</keyword>
<keyword evidence="6" id="KW-0274">FAD</keyword>
<evidence type="ECO:0000256" key="5">
    <source>
        <dbReference type="ARBA" id="ARBA00022719"/>
    </source>
</evidence>
<evidence type="ECO:0000256" key="7">
    <source>
        <dbReference type="ARBA" id="ARBA00023002"/>
    </source>
</evidence>
<keyword evidence="5" id="KW-0874">Quinone</keyword>
<comment type="cofactor">
    <cofactor evidence="1">
        <name>FAD</name>
        <dbReference type="ChEBI" id="CHEBI:57692"/>
    </cofactor>
</comment>
<dbReference type="PROSITE" id="PS51387">
    <property type="entry name" value="FAD_PCMH"/>
    <property type="match status" value="1"/>
</dbReference>
<evidence type="ECO:0000259" key="9">
    <source>
        <dbReference type="PROSITE" id="PS51387"/>
    </source>
</evidence>
<evidence type="ECO:0000256" key="1">
    <source>
        <dbReference type="ARBA" id="ARBA00001974"/>
    </source>
</evidence>
<dbReference type="InterPro" id="IPR036318">
    <property type="entry name" value="FAD-bd_PCMH-like_sf"/>
</dbReference>
<evidence type="ECO:0000256" key="8">
    <source>
        <dbReference type="ARBA" id="ARBA00023136"/>
    </source>
</evidence>
<name>A0A429MJA7_ACIBA</name>
<evidence type="ECO:0000313" key="11">
    <source>
        <dbReference type="Proteomes" id="UP000280073"/>
    </source>
</evidence>
<keyword evidence="2" id="KW-1003">Cell membrane</keyword>
<dbReference type="GO" id="GO:0022904">
    <property type="term" value="P:respiratory electron transport chain"/>
    <property type="evidence" value="ECO:0007669"/>
    <property type="project" value="TreeGrafter"/>
</dbReference>
<dbReference type="PANTHER" id="PTHR43716:SF1">
    <property type="entry name" value="D-2-HYDROXYGLUTARATE DEHYDROGENASE, MITOCHONDRIAL"/>
    <property type="match status" value="1"/>
</dbReference>
<dbReference type="AlphaFoldDB" id="A0A429MJA7"/>
<gene>
    <name evidence="10" type="ORF">EA686_23155</name>
</gene>